<dbReference type="PANTHER" id="PTHR13847">
    <property type="entry name" value="SARCOSINE DEHYDROGENASE-RELATED"/>
    <property type="match status" value="1"/>
</dbReference>
<dbReference type="HAMAP" id="MF_01102">
    <property type="entry name" value="MnmC"/>
    <property type="match status" value="1"/>
</dbReference>
<feature type="region of interest" description="FAD-dependent cmnm(5)s(2)U34 oxidoreductase" evidence="10">
    <location>
        <begin position="315"/>
        <end position="685"/>
    </location>
</feature>
<dbReference type="InterPro" id="IPR006076">
    <property type="entry name" value="FAD-dep_OxRdtase"/>
</dbReference>
<evidence type="ECO:0000256" key="11">
    <source>
        <dbReference type="SAM" id="MobiDB-lite"/>
    </source>
</evidence>
<sequence>MANHSANTPRHSAAEAALSPAELDWRSDDNANEAPYSTHYDDVYFSRQDGLEETHFVFLEHNALASRLADWSRERAFVIGETGFGTGLNMLCAWACFDENAPSAARLHLVSTEKHPLTREALERVWHGWPTLVDRARALIDQWPPAVAGIHRLALSERVTLDLHFGDAAESLARLDGAVDAWFLDGFAPSKNPDMWQPPLFEALARASRPGATFATFTCAGLVRRGLAAAGFSWQKVPGFGRKREMLQGVWRGNGLAEARASQPNGESEPGSDALSEALHPRADAESAAATVAARAETPWFHPPAPRRRRHIAVIGAGIAGASVAAALARRGSEVTVIDRAGVAGGASGNPQAALYVKLALETNLQSRFYLAALLHTQRWLARLDPERRWWHDCGLLQWAGDRNRRDRFLANHSLPETVVHAQDDALRYPGAGWVDPVALCRTLLEPPGIEWRRDELHSLRETENGWRLQLSGHALTVDQVVFATGHASRDWLDGLPLQAIRGQISTLSVSPALTLDEVHCAGGYVMPPRKGQLTFGATFTPNDDSNELRLADHRRNLSELSRTAPALGAALGEIPAESLGGRASVRAASPDKTPYAGPLPDARAWRQAYAALSKDANRRFDTPGVHYPGLWVSTAHGSRGMVSAPLCAEVIASRIHDEPLPLPRELVDHLHPGRRIIAGLRRGR</sequence>
<keyword evidence="7 10" id="KW-0274">FAD</keyword>
<keyword evidence="4 10" id="KW-0808">Transferase</keyword>
<evidence type="ECO:0000256" key="4">
    <source>
        <dbReference type="ARBA" id="ARBA00022679"/>
    </source>
</evidence>
<dbReference type="NCBIfam" id="TIGR03197">
    <property type="entry name" value="MnmC_Cterm"/>
    <property type="match status" value="1"/>
</dbReference>
<evidence type="ECO:0000259" key="13">
    <source>
        <dbReference type="Pfam" id="PF05430"/>
    </source>
</evidence>
<evidence type="ECO:0000256" key="10">
    <source>
        <dbReference type="HAMAP-Rule" id="MF_01102"/>
    </source>
</evidence>
<dbReference type="PRINTS" id="PR00419">
    <property type="entry name" value="ADXRDTASE"/>
</dbReference>
<name>A0ABQ3DYW8_9GAMM</name>
<reference evidence="15" key="1">
    <citation type="journal article" date="2019" name="Int. J. Syst. Evol. Microbiol.">
        <title>The Global Catalogue of Microorganisms (GCM) 10K type strain sequencing project: providing services to taxonomists for standard genome sequencing and annotation.</title>
        <authorList>
            <consortium name="The Broad Institute Genomics Platform"/>
            <consortium name="The Broad Institute Genome Sequencing Center for Infectious Disease"/>
            <person name="Wu L."/>
            <person name="Ma J."/>
        </authorList>
    </citation>
    <scope>NUCLEOTIDE SEQUENCE [LARGE SCALE GENOMIC DNA]</scope>
    <source>
        <strain evidence="15">KCTC 32998</strain>
    </source>
</reference>
<evidence type="ECO:0000313" key="15">
    <source>
        <dbReference type="Proteomes" id="UP000646745"/>
    </source>
</evidence>
<keyword evidence="8 10" id="KW-0560">Oxidoreductase</keyword>
<feature type="domain" description="MnmC-like methyltransferase" evidence="13">
    <location>
        <begin position="135"/>
        <end position="250"/>
    </location>
</feature>
<accession>A0ABQ3DYW8</accession>
<keyword evidence="9 10" id="KW-0511">Multifunctional enzyme</keyword>
<proteinExistence type="inferred from homology"/>
<comment type="similarity">
    <text evidence="10">In the N-terminal section; belongs to the methyltransferase superfamily. tRNA (mnm(5)s(2)U34)-methyltransferase family.</text>
</comment>
<dbReference type="InterPro" id="IPR017610">
    <property type="entry name" value="tRNA_S-uridine_synth_MnmC_C"/>
</dbReference>
<dbReference type="InterPro" id="IPR036188">
    <property type="entry name" value="FAD/NAD-bd_sf"/>
</dbReference>
<dbReference type="EMBL" id="BMZI01000004">
    <property type="protein sequence ID" value="GHB20779.1"/>
    <property type="molecule type" value="Genomic_DNA"/>
</dbReference>
<evidence type="ECO:0000256" key="7">
    <source>
        <dbReference type="ARBA" id="ARBA00022827"/>
    </source>
</evidence>
<dbReference type="NCBIfam" id="NF033855">
    <property type="entry name" value="tRNA_MNMC2"/>
    <property type="match status" value="1"/>
</dbReference>
<dbReference type="PANTHER" id="PTHR13847:SF283">
    <property type="entry name" value="TRNA 5-METHYLAMINOMETHYL-2-THIOURIDINE BIOSYNTHESIS BIFUNCTIONAL PROTEIN MNMC"/>
    <property type="match status" value="1"/>
</dbReference>
<feature type="region of interest" description="Disordered" evidence="11">
    <location>
        <begin position="258"/>
        <end position="280"/>
    </location>
</feature>
<evidence type="ECO:0000256" key="2">
    <source>
        <dbReference type="ARBA" id="ARBA00022603"/>
    </source>
</evidence>
<keyword evidence="5 10" id="KW-0949">S-adenosyl-L-methionine</keyword>
<dbReference type="InterPro" id="IPR023032">
    <property type="entry name" value="tRNA_MAMT_biosynth_bifunc_MnmC"/>
</dbReference>
<dbReference type="RefSeq" id="WP_189444492.1">
    <property type="nucleotide sequence ID" value="NZ_BMZI01000004.1"/>
</dbReference>
<keyword evidence="1 10" id="KW-0963">Cytoplasm</keyword>
<keyword evidence="6 10" id="KW-0819">tRNA processing</keyword>
<keyword evidence="15" id="KW-1185">Reference proteome</keyword>
<evidence type="ECO:0000256" key="9">
    <source>
        <dbReference type="ARBA" id="ARBA00023268"/>
    </source>
</evidence>
<comment type="catalytic activity">
    <reaction evidence="10">
        <text>5-aminomethyl-2-thiouridine(34) in tRNA + S-adenosyl-L-methionine = 5-methylaminomethyl-2-thiouridine(34) in tRNA + S-adenosyl-L-homocysteine + H(+)</text>
        <dbReference type="Rhea" id="RHEA:19569"/>
        <dbReference type="Rhea" id="RHEA-COMP:10195"/>
        <dbReference type="Rhea" id="RHEA-COMP:10197"/>
        <dbReference type="ChEBI" id="CHEBI:15378"/>
        <dbReference type="ChEBI" id="CHEBI:57856"/>
        <dbReference type="ChEBI" id="CHEBI:59789"/>
        <dbReference type="ChEBI" id="CHEBI:74454"/>
        <dbReference type="ChEBI" id="CHEBI:74455"/>
        <dbReference type="EC" id="2.1.1.61"/>
    </reaction>
</comment>
<dbReference type="SUPFAM" id="SSF51971">
    <property type="entry name" value="Nucleotide-binding domain"/>
    <property type="match status" value="1"/>
</dbReference>
<comment type="subcellular location">
    <subcellularLocation>
        <location evidence="10">Cytoplasm</location>
    </subcellularLocation>
</comment>
<dbReference type="InterPro" id="IPR047785">
    <property type="entry name" value="tRNA_MNMC2"/>
</dbReference>
<dbReference type="SUPFAM" id="SSF53335">
    <property type="entry name" value="S-adenosyl-L-methionine-dependent methyltransferases"/>
    <property type="match status" value="1"/>
</dbReference>
<dbReference type="Gene3D" id="3.30.9.10">
    <property type="entry name" value="D-Amino Acid Oxidase, subunit A, domain 2"/>
    <property type="match status" value="1"/>
</dbReference>
<comment type="function">
    <text evidence="10">Catalyzes the last two steps in the biosynthesis of 5-methylaminomethyl-2-thiouridine (mnm(5)s(2)U) at the wobble position (U34) in tRNA. Catalyzes the FAD-dependent demodification of cmnm(5)s(2)U34 to nm(5)s(2)U34, followed by the transfer of a methyl group from S-adenosyl-L-methionine to nm(5)s(2)U34, to form mnm(5)s(2)U34.</text>
</comment>
<organism evidence="14 15">
    <name type="scientific">Salinicola rhizosphaerae</name>
    <dbReference type="NCBI Taxonomy" id="1443141"/>
    <lineage>
        <taxon>Bacteria</taxon>
        <taxon>Pseudomonadati</taxon>
        <taxon>Pseudomonadota</taxon>
        <taxon>Gammaproteobacteria</taxon>
        <taxon>Oceanospirillales</taxon>
        <taxon>Halomonadaceae</taxon>
        <taxon>Salinicola</taxon>
    </lineage>
</organism>
<evidence type="ECO:0000256" key="6">
    <source>
        <dbReference type="ARBA" id="ARBA00022694"/>
    </source>
</evidence>
<evidence type="ECO:0000256" key="3">
    <source>
        <dbReference type="ARBA" id="ARBA00022630"/>
    </source>
</evidence>
<dbReference type="Pfam" id="PF01266">
    <property type="entry name" value="DAO"/>
    <property type="match status" value="1"/>
</dbReference>
<evidence type="ECO:0000259" key="12">
    <source>
        <dbReference type="Pfam" id="PF01266"/>
    </source>
</evidence>
<dbReference type="Gene3D" id="3.40.50.150">
    <property type="entry name" value="Vaccinia Virus protein VP39"/>
    <property type="match status" value="1"/>
</dbReference>
<dbReference type="InterPro" id="IPR029063">
    <property type="entry name" value="SAM-dependent_MTases_sf"/>
</dbReference>
<feature type="region of interest" description="tRNA (mnm(5)s(2)U34)-methyltransferase" evidence="10">
    <location>
        <begin position="1"/>
        <end position="252"/>
    </location>
</feature>
<dbReference type="EC" id="1.5.-.-" evidence="10"/>
<keyword evidence="3 10" id="KW-0285">Flavoprotein</keyword>
<dbReference type="Gene3D" id="3.50.50.60">
    <property type="entry name" value="FAD/NAD(P)-binding domain"/>
    <property type="match status" value="1"/>
</dbReference>
<comment type="similarity">
    <text evidence="10">In the C-terminal section; belongs to the DAO family.</text>
</comment>
<dbReference type="EC" id="2.1.1.61" evidence="10"/>
<dbReference type="InterPro" id="IPR008471">
    <property type="entry name" value="MnmC-like_methylTransf"/>
</dbReference>
<dbReference type="SUPFAM" id="SSF54373">
    <property type="entry name" value="FAD-linked reductases, C-terminal domain"/>
    <property type="match status" value="1"/>
</dbReference>
<evidence type="ECO:0000256" key="5">
    <source>
        <dbReference type="ARBA" id="ARBA00022691"/>
    </source>
</evidence>
<keyword evidence="2 10" id="KW-0489">Methyltransferase</keyword>
<dbReference type="Proteomes" id="UP000646745">
    <property type="component" value="Unassembled WGS sequence"/>
</dbReference>
<comment type="caution">
    <text evidence="14">The sequence shown here is derived from an EMBL/GenBank/DDBJ whole genome shotgun (WGS) entry which is preliminary data.</text>
</comment>
<evidence type="ECO:0000256" key="8">
    <source>
        <dbReference type="ARBA" id="ARBA00023002"/>
    </source>
</evidence>
<feature type="domain" description="FAD dependent oxidoreductase" evidence="12">
    <location>
        <begin position="312"/>
        <end position="654"/>
    </location>
</feature>
<protein>
    <recommendedName>
        <fullName evidence="10">tRNA 5-methylaminomethyl-2-thiouridine biosynthesis bifunctional protein MnmC</fullName>
        <shortName evidence="10">tRNA mnm(5)s(2)U biosynthesis bifunctional protein</shortName>
    </recommendedName>
    <domain>
        <recommendedName>
            <fullName evidence="10">tRNA (mnm(5)s(2)U34)-methyltransferase</fullName>
            <ecNumber evidence="10">2.1.1.61</ecNumber>
        </recommendedName>
    </domain>
    <domain>
        <recommendedName>
            <fullName evidence="10">FAD-dependent cmnm(5)s(2)U34 oxidoreductase</fullName>
            <ecNumber evidence="10">1.5.-.-</ecNumber>
        </recommendedName>
    </domain>
</protein>
<dbReference type="Pfam" id="PF05430">
    <property type="entry name" value="Methyltransf_30"/>
    <property type="match status" value="1"/>
</dbReference>
<evidence type="ECO:0000313" key="14">
    <source>
        <dbReference type="EMBL" id="GHB20779.1"/>
    </source>
</evidence>
<comment type="cofactor">
    <cofactor evidence="10">
        <name>FAD</name>
        <dbReference type="ChEBI" id="CHEBI:57692"/>
    </cofactor>
</comment>
<evidence type="ECO:0000256" key="1">
    <source>
        <dbReference type="ARBA" id="ARBA00022490"/>
    </source>
</evidence>
<gene>
    <name evidence="10 14" type="primary">mnmC</name>
    <name evidence="14" type="ORF">GCM10009038_19470</name>
</gene>